<evidence type="ECO:0000256" key="1">
    <source>
        <dbReference type="ARBA" id="ARBA00009174"/>
    </source>
</evidence>
<dbReference type="SUPFAM" id="SSF54637">
    <property type="entry name" value="Thioesterase/thiol ester dehydrase-isomerase"/>
    <property type="match status" value="1"/>
</dbReference>
<dbReference type="Proteomes" id="UP000605361">
    <property type="component" value="Unassembled WGS sequence"/>
</dbReference>
<dbReference type="Pfam" id="PF07977">
    <property type="entry name" value="FabA"/>
    <property type="match status" value="1"/>
</dbReference>
<dbReference type="AlphaFoldDB" id="A0A931ABG4"/>
<evidence type="ECO:0000256" key="2">
    <source>
        <dbReference type="ARBA" id="ARBA00023239"/>
    </source>
</evidence>
<dbReference type="CDD" id="cd01288">
    <property type="entry name" value="FabZ"/>
    <property type="match status" value="1"/>
</dbReference>
<dbReference type="InterPro" id="IPR013114">
    <property type="entry name" value="FabA_FabZ"/>
</dbReference>
<name>A0A931ABG4_9ACTN</name>
<keyword evidence="2 3" id="KW-0456">Lyase</keyword>
<protein>
    <submittedName>
        <fullName evidence="3">3-hydroxyacyl-ACP dehydratase FabZ</fullName>
        <ecNumber evidence="3">4.2.1.59</ecNumber>
    </submittedName>
</protein>
<reference evidence="3" key="1">
    <citation type="submission" date="2020-11" db="EMBL/GenBank/DDBJ databases">
        <title>Whole-genome analyses of Nonomuraea sp. K274.</title>
        <authorList>
            <person name="Veyisoglu A."/>
        </authorList>
    </citation>
    <scope>NUCLEOTIDE SEQUENCE</scope>
    <source>
        <strain evidence="3">K274</strain>
    </source>
</reference>
<dbReference type="PANTHER" id="PTHR30272:SF1">
    <property type="entry name" value="3-HYDROXYACYL-[ACYL-CARRIER-PROTEIN] DEHYDRATASE"/>
    <property type="match status" value="1"/>
</dbReference>
<dbReference type="RefSeq" id="WP_195895880.1">
    <property type="nucleotide sequence ID" value="NZ_JADOGI010000035.1"/>
</dbReference>
<dbReference type="PANTHER" id="PTHR30272">
    <property type="entry name" value="3-HYDROXYACYL-[ACYL-CARRIER-PROTEIN] DEHYDRATASE"/>
    <property type="match status" value="1"/>
</dbReference>
<proteinExistence type="inferred from homology"/>
<sequence length="176" mass="18823">MTQDAAPATNSVQPKHSYDADEIARILPHRWPMLMLDSATDMVPGVSATGIKNVSNGESWCPGHFPGKVVFPGVLAVEALAQLALLVCAVDALYKGRPTRSIGYLTGLRNFRFRRLVVPGDRLVMKIERTAGANGTGEFRGEARVDGVLAVTGVLTAADAHYAHHIQSMTAEGASR</sequence>
<dbReference type="InterPro" id="IPR029069">
    <property type="entry name" value="HotDog_dom_sf"/>
</dbReference>
<dbReference type="NCBIfam" id="NF000582">
    <property type="entry name" value="PRK00006.1"/>
    <property type="match status" value="1"/>
</dbReference>
<organism evidence="3 4">
    <name type="scientific">Nonomuraea cypriaca</name>
    <dbReference type="NCBI Taxonomy" id="1187855"/>
    <lineage>
        <taxon>Bacteria</taxon>
        <taxon>Bacillati</taxon>
        <taxon>Actinomycetota</taxon>
        <taxon>Actinomycetes</taxon>
        <taxon>Streptosporangiales</taxon>
        <taxon>Streptosporangiaceae</taxon>
        <taxon>Nonomuraea</taxon>
    </lineage>
</organism>
<evidence type="ECO:0000313" key="3">
    <source>
        <dbReference type="EMBL" id="MBF8186910.1"/>
    </source>
</evidence>
<gene>
    <name evidence="3" type="primary">fabZ</name>
    <name evidence="3" type="ORF">ITP53_14405</name>
</gene>
<dbReference type="GO" id="GO:0019171">
    <property type="term" value="F:(3R)-hydroxyacyl-[acyl-carrier-protein] dehydratase activity"/>
    <property type="evidence" value="ECO:0007669"/>
    <property type="project" value="UniProtKB-EC"/>
</dbReference>
<dbReference type="EMBL" id="JADOGI010000035">
    <property type="protein sequence ID" value="MBF8186910.1"/>
    <property type="molecule type" value="Genomic_DNA"/>
</dbReference>
<dbReference type="EC" id="4.2.1.59" evidence="3"/>
<keyword evidence="4" id="KW-1185">Reference proteome</keyword>
<accession>A0A931ABG4</accession>
<evidence type="ECO:0000313" key="4">
    <source>
        <dbReference type="Proteomes" id="UP000605361"/>
    </source>
</evidence>
<comment type="caution">
    <text evidence="3">The sequence shown here is derived from an EMBL/GenBank/DDBJ whole genome shotgun (WGS) entry which is preliminary data.</text>
</comment>
<comment type="similarity">
    <text evidence="1">Belongs to the thioester dehydratase family. FabZ subfamily.</text>
</comment>
<dbReference type="Gene3D" id="3.10.129.10">
    <property type="entry name" value="Hotdog Thioesterase"/>
    <property type="match status" value="1"/>
</dbReference>